<evidence type="ECO:0000313" key="7">
    <source>
        <dbReference type="RefSeq" id="XP_026124945.1"/>
    </source>
</evidence>
<dbReference type="PROSITE" id="PS00108">
    <property type="entry name" value="PROTEIN_KINASE_ST"/>
    <property type="match status" value="1"/>
</dbReference>
<dbReference type="InterPro" id="IPR011029">
    <property type="entry name" value="DEATH-like_dom_sf"/>
</dbReference>
<keyword evidence="2 3" id="KW-0067">ATP-binding</keyword>
<evidence type="ECO:0000256" key="1">
    <source>
        <dbReference type="ARBA" id="ARBA00022741"/>
    </source>
</evidence>
<dbReference type="FunFam" id="1.10.510.10:FF:000424">
    <property type="entry name" value="Putative interleukin-1 receptor-associated kinase 1"/>
    <property type="match status" value="1"/>
</dbReference>
<organism evidence="6 7">
    <name type="scientific">Carassius auratus</name>
    <name type="common">Goldfish</name>
    <dbReference type="NCBI Taxonomy" id="7957"/>
    <lineage>
        <taxon>Eukaryota</taxon>
        <taxon>Metazoa</taxon>
        <taxon>Chordata</taxon>
        <taxon>Craniata</taxon>
        <taxon>Vertebrata</taxon>
        <taxon>Euteleostomi</taxon>
        <taxon>Actinopterygii</taxon>
        <taxon>Neopterygii</taxon>
        <taxon>Teleostei</taxon>
        <taxon>Ostariophysi</taxon>
        <taxon>Cypriniformes</taxon>
        <taxon>Cyprinidae</taxon>
        <taxon>Cyprininae</taxon>
        <taxon>Carassius</taxon>
    </lineage>
</organism>
<dbReference type="InterPro" id="IPR000488">
    <property type="entry name" value="Death_dom"/>
</dbReference>
<dbReference type="FunFam" id="1.10.533.10:FF:000030">
    <property type="entry name" value="Interleukin-1 receptor-associated kinase-like 2"/>
    <property type="match status" value="1"/>
</dbReference>
<dbReference type="PANTHER" id="PTHR27001:SF939">
    <property type="entry name" value="INTERLEUKIN 1 RECEPTOR ASSOCIATED KINASE 1"/>
    <property type="match status" value="1"/>
</dbReference>
<accession>A0A6P6PXY4</accession>
<dbReference type="GO" id="GO:0004672">
    <property type="term" value="F:protein kinase activity"/>
    <property type="evidence" value="ECO:0007669"/>
    <property type="project" value="InterPro"/>
</dbReference>
<dbReference type="GO" id="GO:0045087">
    <property type="term" value="P:innate immune response"/>
    <property type="evidence" value="ECO:0007669"/>
    <property type="project" value="UniProtKB-ARBA"/>
</dbReference>
<dbReference type="SUPFAM" id="SSF56112">
    <property type="entry name" value="Protein kinase-like (PK-like)"/>
    <property type="match status" value="1"/>
</dbReference>
<dbReference type="SUPFAM" id="SSF47986">
    <property type="entry name" value="DEATH domain"/>
    <property type="match status" value="1"/>
</dbReference>
<dbReference type="GO" id="GO:0005524">
    <property type="term" value="F:ATP binding"/>
    <property type="evidence" value="ECO:0007669"/>
    <property type="project" value="UniProtKB-UniRule"/>
</dbReference>
<dbReference type="Gene3D" id="1.10.510.10">
    <property type="entry name" value="Transferase(Phosphotransferase) domain 1"/>
    <property type="match status" value="1"/>
</dbReference>
<feature type="region of interest" description="Disordered" evidence="4">
    <location>
        <begin position="675"/>
        <end position="704"/>
    </location>
</feature>
<dbReference type="SMART" id="SM00220">
    <property type="entry name" value="S_TKc"/>
    <property type="match status" value="1"/>
</dbReference>
<keyword evidence="1 3" id="KW-0547">Nucleotide-binding</keyword>
<keyword evidence="7" id="KW-0808">Transferase</keyword>
<dbReference type="InterPro" id="IPR000719">
    <property type="entry name" value="Prot_kinase_dom"/>
</dbReference>
<feature type="binding site" evidence="3">
    <location>
        <position position="216"/>
    </location>
    <ligand>
        <name>ATP</name>
        <dbReference type="ChEBI" id="CHEBI:30616"/>
    </ligand>
</feature>
<keyword evidence="7" id="KW-0675">Receptor</keyword>
<dbReference type="Pfam" id="PF00069">
    <property type="entry name" value="Pkinase"/>
    <property type="match status" value="1"/>
</dbReference>
<keyword evidence="7" id="KW-0418">Kinase</keyword>
<dbReference type="GO" id="GO:0007165">
    <property type="term" value="P:signal transduction"/>
    <property type="evidence" value="ECO:0007669"/>
    <property type="project" value="InterPro"/>
</dbReference>
<dbReference type="PROSITE" id="PS50011">
    <property type="entry name" value="PROTEIN_KINASE_DOM"/>
    <property type="match status" value="1"/>
</dbReference>
<dbReference type="GO" id="GO:0005886">
    <property type="term" value="C:plasma membrane"/>
    <property type="evidence" value="ECO:0007669"/>
    <property type="project" value="TreeGrafter"/>
</dbReference>
<dbReference type="InterPro" id="IPR011009">
    <property type="entry name" value="Kinase-like_dom_sf"/>
</dbReference>
<evidence type="ECO:0000256" key="3">
    <source>
        <dbReference type="PROSITE-ProRule" id="PRU10141"/>
    </source>
</evidence>
<feature type="region of interest" description="Disordered" evidence="4">
    <location>
        <begin position="500"/>
        <end position="531"/>
    </location>
</feature>
<feature type="region of interest" description="Disordered" evidence="4">
    <location>
        <begin position="616"/>
        <end position="636"/>
    </location>
</feature>
<dbReference type="Pfam" id="PF00531">
    <property type="entry name" value="Death"/>
    <property type="match status" value="1"/>
</dbReference>
<dbReference type="InterPro" id="IPR017441">
    <property type="entry name" value="Protein_kinase_ATP_BS"/>
</dbReference>
<feature type="compositionally biased region" description="Polar residues" evidence="4">
    <location>
        <begin position="500"/>
        <end position="515"/>
    </location>
</feature>
<dbReference type="Gene3D" id="1.10.533.10">
    <property type="entry name" value="Death Domain, Fas"/>
    <property type="match status" value="1"/>
</dbReference>
<keyword evidence="6" id="KW-1185">Reference proteome</keyword>
<feature type="domain" description="Protein kinase" evidence="5">
    <location>
        <begin position="188"/>
        <end position="496"/>
    </location>
</feature>
<dbReference type="PANTHER" id="PTHR27001">
    <property type="entry name" value="OS01G0253100 PROTEIN"/>
    <property type="match status" value="1"/>
</dbReference>
<sequence length="704" mass="78419">MSGAEFEREFLYNLPASVMTHFTRVMDSLSLSDWTLFASYVISDQTELRLLEQSPRRTDNLIHTWGNRNGTVGDLLKILEGLQWFRARDIILQCRHIQQFRSKQQSPLTVPPVPACQNSTAIFVKESLPVPEVRPLPKPSPPPPDLDSVDSRISNTECPCVNQVEPPPLSSTAMSWPFEEIQSGTCNFSPSNQIGEGGFGHVYKAVMRNTDFAVKKLKEDSHLDWNVVKESFRTEVEKLSQYRHPNIMDFVGYSIEGQMYCLIYFYMPKGSLEDRLRCEDSNALSWSQRVNVLLGTAKAIQYLHSCSPALIHGDIKSSNILLEDHLEPKLGDFGLARFCRNPNKTPGKTSSVAQTATVRGTLAYLPEEYLKDGQLGVEIDIYSFGVVMLEVLTGRRALEVNGQSRTVYLKDLVKEEEDDGRSLSKGKHSRELSNAYAAENICRKHLDPRLMTKDTPSPQGSMEISQLACQCLDRRRKKRPRMTEVFKALQDVHLGLKTSGRSTTVRLSPVSSHPSTPEPLRSGSSSLDSLTHQFSKLRPQEDTYPCLHKTGCPTLTSAVTQSSSSGSELNAESWASQSSGMPCESDESQGFSQYLTSHCSRAQETSCGGFGIQSTKTSGSLVENSPQSSPNEGFSDNKVFVNSVRQRLVRKIELYEEGRILTSDLLSPGASLYREMNAETREPEESDEFASETSGVHMQSPAAV</sequence>
<dbReference type="RefSeq" id="XP_026124945.1">
    <property type="nucleotide sequence ID" value="XM_026269160.1"/>
</dbReference>
<feature type="region of interest" description="Disordered" evidence="4">
    <location>
        <begin position="557"/>
        <end position="587"/>
    </location>
</feature>
<feature type="compositionally biased region" description="Polar residues" evidence="4">
    <location>
        <begin position="616"/>
        <end position="634"/>
    </location>
</feature>
<evidence type="ECO:0000256" key="4">
    <source>
        <dbReference type="SAM" id="MobiDB-lite"/>
    </source>
</evidence>
<feature type="compositionally biased region" description="Polar residues" evidence="4">
    <location>
        <begin position="568"/>
        <end position="580"/>
    </location>
</feature>
<reference evidence="7" key="1">
    <citation type="submission" date="2025-08" db="UniProtKB">
        <authorList>
            <consortium name="RefSeq"/>
        </authorList>
    </citation>
    <scope>IDENTIFICATION</scope>
    <source>
        <strain evidence="7">Wakin</strain>
        <tissue evidence="7">Muscle</tissue>
    </source>
</reference>
<dbReference type="AlphaFoldDB" id="A0A6P6PXY4"/>
<proteinExistence type="predicted"/>
<protein>
    <submittedName>
        <fullName evidence="7">Interleukin-1 receptor-associated kinase 1</fullName>
    </submittedName>
</protein>
<dbReference type="KEGG" id="caua:113107031"/>
<dbReference type="CTD" id="3654"/>
<dbReference type="GO" id="GO:0071345">
    <property type="term" value="P:cellular response to cytokine stimulus"/>
    <property type="evidence" value="ECO:0007669"/>
    <property type="project" value="UniProtKB-ARBA"/>
</dbReference>
<evidence type="ECO:0000313" key="6">
    <source>
        <dbReference type="Proteomes" id="UP000515129"/>
    </source>
</evidence>
<evidence type="ECO:0000259" key="5">
    <source>
        <dbReference type="PROSITE" id="PS50011"/>
    </source>
</evidence>
<dbReference type="Gene3D" id="3.30.200.20">
    <property type="entry name" value="Phosphorylase Kinase, domain 1"/>
    <property type="match status" value="1"/>
</dbReference>
<dbReference type="Proteomes" id="UP000515129">
    <property type="component" value="Chromosome 8"/>
</dbReference>
<evidence type="ECO:0000256" key="2">
    <source>
        <dbReference type="ARBA" id="ARBA00022840"/>
    </source>
</evidence>
<name>A0A6P6PXY4_CARAU</name>
<dbReference type="InterPro" id="IPR008271">
    <property type="entry name" value="Ser/Thr_kinase_AS"/>
</dbReference>
<gene>
    <name evidence="7" type="primary">irak1</name>
</gene>
<dbReference type="PROSITE" id="PS00107">
    <property type="entry name" value="PROTEIN_KINASE_ATP"/>
    <property type="match status" value="1"/>
</dbReference>
<feature type="compositionally biased region" description="Polar residues" evidence="4">
    <location>
        <begin position="522"/>
        <end position="531"/>
    </location>
</feature>
<dbReference type="OrthoDB" id="4062651at2759"/>